<evidence type="ECO:0000256" key="1">
    <source>
        <dbReference type="SAM" id="MobiDB-lite"/>
    </source>
</evidence>
<evidence type="ECO:0000313" key="4">
    <source>
        <dbReference type="Proteomes" id="UP001316803"/>
    </source>
</evidence>
<dbReference type="Proteomes" id="UP001316803">
    <property type="component" value="Unassembled WGS sequence"/>
</dbReference>
<dbReference type="EMBL" id="JAKLMC020000011">
    <property type="protein sequence ID" value="KAK5953557.1"/>
    <property type="molecule type" value="Genomic_DNA"/>
</dbReference>
<dbReference type="AlphaFoldDB" id="A0AAN8IMU1"/>
<organism evidence="3 4">
    <name type="scientific">Knufia fluminis</name>
    <dbReference type="NCBI Taxonomy" id="191047"/>
    <lineage>
        <taxon>Eukaryota</taxon>
        <taxon>Fungi</taxon>
        <taxon>Dikarya</taxon>
        <taxon>Ascomycota</taxon>
        <taxon>Pezizomycotina</taxon>
        <taxon>Eurotiomycetes</taxon>
        <taxon>Chaetothyriomycetidae</taxon>
        <taxon>Chaetothyriales</taxon>
        <taxon>Trichomeriaceae</taxon>
        <taxon>Knufia</taxon>
    </lineage>
</organism>
<keyword evidence="2" id="KW-0472">Membrane</keyword>
<keyword evidence="4" id="KW-1185">Reference proteome</keyword>
<gene>
    <name evidence="3" type="ORF">OHC33_005501</name>
</gene>
<feature type="region of interest" description="Disordered" evidence="1">
    <location>
        <begin position="39"/>
        <end position="93"/>
    </location>
</feature>
<feature type="compositionally biased region" description="Basic and acidic residues" evidence="1">
    <location>
        <begin position="61"/>
        <end position="93"/>
    </location>
</feature>
<feature type="transmembrane region" description="Helical" evidence="2">
    <location>
        <begin position="15"/>
        <end position="34"/>
    </location>
</feature>
<reference evidence="3 4" key="1">
    <citation type="submission" date="2022-12" db="EMBL/GenBank/DDBJ databases">
        <title>Genomic features and morphological characterization of a novel Knufia sp. strain isolated from spacecraft assembly facility.</title>
        <authorList>
            <person name="Teixeira M."/>
            <person name="Chander A.M."/>
            <person name="Stajich J.E."/>
            <person name="Venkateswaran K."/>
        </authorList>
    </citation>
    <scope>NUCLEOTIDE SEQUENCE [LARGE SCALE GENOMIC DNA]</scope>
    <source>
        <strain evidence="3 4">FJI-L2-BK-P2</strain>
    </source>
</reference>
<protein>
    <submittedName>
        <fullName evidence="3">Uncharacterized protein</fullName>
    </submittedName>
</protein>
<evidence type="ECO:0000313" key="3">
    <source>
        <dbReference type="EMBL" id="KAK5953557.1"/>
    </source>
</evidence>
<feature type="region of interest" description="Disordered" evidence="1">
    <location>
        <begin position="137"/>
        <end position="188"/>
    </location>
</feature>
<accession>A0AAN8IMU1</accession>
<keyword evidence="2" id="KW-1133">Transmembrane helix</keyword>
<keyword evidence="2" id="KW-0812">Transmembrane</keyword>
<name>A0AAN8IMU1_9EURO</name>
<comment type="caution">
    <text evidence="3">The sequence shown here is derived from an EMBL/GenBank/DDBJ whole genome shotgun (WGS) entry which is preliminary data.</text>
</comment>
<sequence>MPRGSNPTHIAAHTLPTYLIFLSLLLTATTVRAIDHHRKTSRRTYEAQEHQFQSQPYTRRSRGEGRSRDSHRSKRGKDGSRRGEEGRGYREYRDYDHDYQSRYRYEHQPYVYEGWYDGPPPPYQPGQLYDDIQPQSRLGVQPGRHQLRPQLRDVDDQREDWSDDASTLVDGHGHGQGNGHRGRERHRW</sequence>
<proteinExistence type="predicted"/>
<evidence type="ECO:0000256" key="2">
    <source>
        <dbReference type="SAM" id="Phobius"/>
    </source>
</evidence>